<organism evidence="1 2">
    <name type="scientific">Clathrus columnatus</name>
    <dbReference type="NCBI Taxonomy" id="1419009"/>
    <lineage>
        <taxon>Eukaryota</taxon>
        <taxon>Fungi</taxon>
        <taxon>Dikarya</taxon>
        <taxon>Basidiomycota</taxon>
        <taxon>Agaricomycotina</taxon>
        <taxon>Agaricomycetes</taxon>
        <taxon>Phallomycetidae</taxon>
        <taxon>Phallales</taxon>
        <taxon>Clathraceae</taxon>
        <taxon>Clathrus</taxon>
    </lineage>
</organism>
<protein>
    <submittedName>
        <fullName evidence="1">Uncharacterized protein</fullName>
    </submittedName>
</protein>
<comment type="caution">
    <text evidence="1">The sequence shown here is derived from an EMBL/GenBank/DDBJ whole genome shotgun (WGS) entry which is preliminary data.</text>
</comment>
<evidence type="ECO:0000313" key="1">
    <source>
        <dbReference type="EMBL" id="GJJ13514.1"/>
    </source>
</evidence>
<dbReference type="Proteomes" id="UP001050691">
    <property type="component" value="Unassembled WGS sequence"/>
</dbReference>
<sequence length="323" mass="35840">MSLTPHILHPHGLPNTTDEMEWKRKVAQGFALSKTLNIRNTEHEWYAFWNQIGFELIAGTHNLILFPQFSSWYGDGDRPNPPSNPRILPLPATKVEVEGVIPEGPEGSMASVTDDSDIISVSSAATTPLPQKLSASCYPDFAILRVTSREVSQAHYPLDVQVVTVTVKLLIEIKQSTSRQLLNVEDENFHHAVTTLITTAHQDVQLQAAITFARHHHLQSLRCIAASGDYWQHALIKRTSIPQDVYEYIGLKAAYPGDAKFVPHVWIPSSPVKTGDQTDVLQFQESRFAWYNKAQGLPGNVNANGHDSSYSQQGALTCGGINR</sequence>
<keyword evidence="2" id="KW-1185">Reference proteome</keyword>
<name>A0AAV5AFV0_9AGAM</name>
<dbReference type="AlphaFoldDB" id="A0AAV5AFV0"/>
<gene>
    <name evidence="1" type="ORF">Clacol_007768</name>
</gene>
<reference evidence="1" key="1">
    <citation type="submission" date="2021-10" db="EMBL/GenBank/DDBJ databases">
        <title>De novo Genome Assembly of Clathrus columnatus (Basidiomycota, Fungi) Using Illumina and Nanopore Sequence Data.</title>
        <authorList>
            <person name="Ogiso-Tanaka E."/>
            <person name="Itagaki H."/>
            <person name="Hosoya T."/>
            <person name="Hosaka K."/>
        </authorList>
    </citation>
    <scope>NUCLEOTIDE SEQUENCE</scope>
    <source>
        <strain evidence="1">MO-923</strain>
    </source>
</reference>
<dbReference type="EMBL" id="BPWL01000008">
    <property type="protein sequence ID" value="GJJ13514.1"/>
    <property type="molecule type" value="Genomic_DNA"/>
</dbReference>
<accession>A0AAV5AFV0</accession>
<proteinExistence type="predicted"/>
<evidence type="ECO:0000313" key="2">
    <source>
        <dbReference type="Proteomes" id="UP001050691"/>
    </source>
</evidence>